<dbReference type="RefSeq" id="WP_378243246.1">
    <property type="nucleotide sequence ID" value="NZ_JBHRWK010000059.1"/>
</dbReference>
<name>A0ABV7P677_9PSEU</name>
<feature type="domain" description="HTH cro/C1-type" evidence="1">
    <location>
        <begin position="15"/>
        <end position="70"/>
    </location>
</feature>
<dbReference type="Pfam" id="PF13560">
    <property type="entry name" value="HTH_31"/>
    <property type="match status" value="1"/>
</dbReference>
<dbReference type="InterPro" id="IPR001387">
    <property type="entry name" value="Cro/C1-type_HTH"/>
</dbReference>
<evidence type="ECO:0000313" key="2">
    <source>
        <dbReference type="EMBL" id="MFC3454065.1"/>
    </source>
</evidence>
<dbReference type="Gene3D" id="1.10.260.40">
    <property type="entry name" value="lambda repressor-like DNA-binding domains"/>
    <property type="match status" value="1"/>
</dbReference>
<dbReference type="SUPFAM" id="SSF47413">
    <property type="entry name" value="lambda repressor-like DNA-binding domains"/>
    <property type="match status" value="1"/>
</dbReference>
<dbReference type="Proteomes" id="UP001595645">
    <property type="component" value="Unassembled WGS sequence"/>
</dbReference>
<dbReference type="SMART" id="SM00530">
    <property type="entry name" value="HTH_XRE"/>
    <property type="match status" value="1"/>
</dbReference>
<gene>
    <name evidence="2" type="ORF">ACFOSH_31910</name>
</gene>
<proteinExistence type="predicted"/>
<accession>A0ABV7P677</accession>
<organism evidence="2 3">
    <name type="scientific">Amycolatopsis speibonae</name>
    <dbReference type="NCBI Taxonomy" id="1450224"/>
    <lineage>
        <taxon>Bacteria</taxon>
        <taxon>Bacillati</taxon>
        <taxon>Actinomycetota</taxon>
        <taxon>Actinomycetes</taxon>
        <taxon>Pseudonocardiales</taxon>
        <taxon>Pseudonocardiaceae</taxon>
        <taxon>Amycolatopsis</taxon>
    </lineage>
</organism>
<sequence length="79" mass="8512">MANEPPGVAVAGGELRRLRKLSGDNLEAFADKVGVSLQYVSQIELGARQYVSPRVFVSICDTLGIDPAQRDRLVRKAAA</sequence>
<dbReference type="InterPro" id="IPR010982">
    <property type="entry name" value="Lambda_DNA-bd_dom_sf"/>
</dbReference>
<dbReference type="CDD" id="cd00093">
    <property type="entry name" value="HTH_XRE"/>
    <property type="match status" value="1"/>
</dbReference>
<evidence type="ECO:0000313" key="3">
    <source>
        <dbReference type="Proteomes" id="UP001595645"/>
    </source>
</evidence>
<keyword evidence="3" id="KW-1185">Reference proteome</keyword>
<reference evidence="3" key="1">
    <citation type="journal article" date="2019" name="Int. J. Syst. Evol. Microbiol.">
        <title>The Global Catalogue of Microorganisms (GCM) 10K type strain sequencing project: providing services to taxonomists for standard genome sequencing and annotation.</title>
        <authorList>
            <consortium name="The Broad Institute Genomics Platform"/>
            <consortium name="The Broad Institute Genome Sequencing Center for Infectious Disease"/>
            <person name="Wu L."/>
            <person name="Ma J."/>
        </authorList>
    </citation>
    <scope>NUCLEOTIDE SEQUENCE [LARGE SCALE GENOMIC DNA]</scope>
    <source>
        <strain evidence="3">CGMCC 4.7676</strain>
    </source>
</reference>
<evidence type="ECO:0000259" key="1">
    <source>
        <dbReference type="PROSITE" id="PS50943"/>
    </source>
</evidence>
<comment type="caution">
    <text evidence="2">The sequence shown here is derived from an EMBL/GenBank/DDBJ whole genome shotgun (WGS) entry which is preliminary data.</text>
</comment>
<dbReference type="PROSITE" id="PS50943">
    <property type="entry name" value="HTH_CROC1"/>
    <property type="match status" value="1"/>
</dbReference>
<protein>
    <submittedName>
        <fullName evidence="2">Helix-turn-helix domain-containing protein</fullName>
    </submittedName>
</protein>
<dbReference type="EMBL" id="JBHRWK010000059">
    <property type="protein sequence ID" value="MFC3454065.1"/>
    <property type="molecule type" value="Genomic_DNA"/>
</dbReference>